<organism evidence="2 3">
    <name type="scientific">Rhipicephalus sanguineus</name>
    <name type="common">Brown dog tick</name>
    <name type="synonym">Ixodes sanguineus</name>
    <dbReference type="NCBI Taxonomy" id="34632"/>
    <lineage>
        <taxon>Eukaryota</taxon>
        <taxon>Metazoa</taxon>
        <taxon>Ecdysozoa</taxon>
        <taxon>Arthropoda</taxon>
        <taxon>Chelicerata</taxon>
        <taxon>Arachnida</taxon>
        <taxon>Acari</taxon>
        <taxon>Parasitiformes</taxon>
        <taxon>Ixodida</taxon>
        <taxon>Ixodoidea</taxon>
        <taxon>Ixodidae</taxon>
        <taxon>Rhipicephalinae</taxon>
        <taxon>Rhipicephalus</taxon>
        <taxon>Rhipicephalus</taxon>
    </lineage>
</organism>
<reference evidence="2" key="2">
    <citation type="submission" date="2021-09" db="EMBL/GenBank/DDBJ databases">
        <authorList>
            <person name="Jia N."/>
            <person name="Wang J."/>
            <person name="Shi W."/>
            <person name="Du L."/>
            <person name="Sun Y."/>
            <person name="Zhan W."/>
            <person name="Jiang J."/>
            <person name="Wang Q."/>
            <person name="Zhang B."/>
            <person name="Ji P."/>
            <person name="Sakyi L.B."/>
            <person name="Cui X."/>
            <person name="Yuan T."/>
            <person name="Jiang B."/>
            <person name="Yang W."/>
            <person name="Lam T.T.-Y."/>
            <person name="Chang Q."/>
            <person name="Ding S."/>
            <person name="Wang X."/>
            <person name="Zhu J."/>
            <person name="Ruan X."/>
            <person name="Zhao L."/>
            <person name="Wei J."/>
            <person name="Que T."/>
            <person name="Du C."/>
            <person name="Cheng J."/>
            <person name="Dai P."/>
            <person name="Han X."/>
            <person name="Huang E."/>
            <person name="Gao Y."/>
            <person name="Liu J."/>
            <person name="Shao H."/>
            <person name="Ye R."/>
            <person name="Li L."/>
            <person name="Wei W."/>
            <person name="Wang X."/>
            <person name="Wang C."/>
            <person name="Huo Q."/>
            <person name="Li W."/>
            <person name="Guo W."/>
            <person name="Chen H."/>
            <person name="Chen S."/>
            <person name="Zhou L."/>
            <person name="Zhou L."/>
            <person name="Ni X."/>
            <person name="Tian J."/>
            <person name="Zhou Y."/>
            <person name="Sheng Y."/>
            <person name="Liu T."/>
            <person name="Pan Y."/>
            <person name="Xia L."/>
            <person name="Li J."/>
            <person name="Zhao F."/>
            <person name="Cao W."/>
        </authorList>
    </citation>
    <scope>NUCLEOTIDE SEQUENCE</scope>
    <source>
        <strain evidence="2">Rsan-2018</strain>
        <tissue evidence="2">Larvae</tissue>
    </source>
</reference>
<dbReference type="Proteomes" id="UP000821837">
    <property type="component" value="Unassembled WGS sequence"/>
</dbReference>
<evidence type="ECO:0000256" key="1">
    <source>
        <dbReference type="SAM" id="Phobius"/>
    </source>
</evidence>
<accession>A0A9D4T4R9</accession>
<name>A0A9D4T4R9_RHISA</name>
<dbReference type="EMBL" id="JABSTV010001248">
    <property type="protein sequence ID" value="KAH7969793.1"/>
    <property type="molecule type" value="Genomic_DNA"/>
</dbReference>
<reference evidence="2" key="1">
    <citation type="journal article" date="2020" name="Cell">
        <title>Large-Scale Comparative Analyses of Tick Genomes Elucidate Their Genetic Diversity and Vector Capacities.</title>
        <authorList>
            <consortium name="Tick Genome and Microbiome Consortium (TIGMIC)"/>
            <person name="Jia N."/>
            <person name="Wang J."/>
            <person name="Shi W."/>
            <person name="Du L."/>
            <person name="Sun Y."/>
            <person name="Zhan W."/>
            <person name="Jiang J.F."/>
            <person name="Wang Q."/>
            <person name="Zhang B."/>
            <person name="Ji P."/>
            <person name="Bell-Sakyi L."/>
            <person name="Cui X.M."/>
            <person name="Yuan T.T."/>
            <person name="Jiang B.G."/>
            <person name="Yang W.F."/>
            <person name="Lam T.T."/>
            <person name="Chang Q.C."/>
            <person name="Ding S.J."/>
            <person name="Wang X.J."/>
            <person name="Zhu J.G."/>
            <person name="Ruan X.D."/>
            <person name="Zhao L."/>
            <person name="Wei J.T."/>
            <person name="Ye R.Z."/>
            <person name="Que T.C."/>
            <person name="Du C.H."/>
            <person name="Zhou Y.H."/>
            <person name="Cheng J.X."/>
            <person name="Dai P.F."/>
            <person name="Guo W.B."/>
            <person name="Han X.H."/>
            <person name="Huang E.J."/>
            <person name="Li L.F."/>
            <person name="Wei W."/>
            <person name="Gao Y.C."/>
            <person name="Liu J.Z."/>
            <person name="Shao H.Z."/>
            <person name="Wang X."/>
            <person name="Wang C.C."/>
            <person name="Yang T.C."/>
            <person name="Huo Q.B."/>
            <person name="Li W."/>
            <person name="Chen H.Y."/>
            <person name="Chen S.E."/>
            <person name="Zhou L.G."/>
            <person name="Ni X.B."/>
            <person name="Tian J.H."/>
            <person name="Sheng Y."/>
            <person name="Liu T."/>
            <person name="Pan Y.S."/>
            <person name="Xia L.Y."/>
            <person name="Li J."/>
            <person name="Zhao F."/>
            <person name="Cao W.C."/>
        </authorList>
    </citation>
    <scope>NUCLEOTIDE SEQUENCE</scope>
    <source>
        <strain evidence="2">Rsan-2018</strain>
    </source>
</reference>
<keyword evidence="1" id="KW-1133">Transmembrane helix</keyword>
<protein>
    <submittedName>
        <fullName evidence="2">Uncharacterized protein</fullName>
    </submittedName>
</protein>
<dbReference type="AlphaFoldDB" id="A0A9D4T4R9"/>
<feature type="transmembrane region" description="Helical" evidence="1">
    <location>
        <begin position="38"/>
        <end position="61"/>
    </location>
</feature>
<sequence>MTGLPTGRVLTPQMADFDTFLKLELKLEDLQLPLVRKPLPLCCFFGLFSLSCALISLPNLLSLNPFAKFRARQA</sequence>
<keyword evidence="1" id="KW-0812">Transmembrane</keyword>
<gene>
    <name evidence="2" type="ORF">HPB52_021951</name>
</gene>
<evidence type="ECO:0000313" key="2">
    <source>
        <dbReference type="EMBL" id="KAH7969793.1"/>
    </source>
</evidence>
<keyword evidence="1" id="KW-0472">Membrane</keyword>
<evidence type="ECO:0000313" key="3">
    <source>
        <dbReference type="Proteomes" id="UP000821837"/>
    </source>
</evidence>
<proteinExistence type="predicted"/>
<comment type="caution">
    <text evidence="2">The sequence shown here is derived from an EMBL/GenBank/DDBJ whole genome shotgun (WGS) entry which is preliminary data.</text>
</comment>
<keyword evidence="3" id="KW-1185">Reference proteome</keyword>